<dbReference type="Proteomes" id="UP000516444">
    <property type="component" value="Chromosome"/>
</dbReference>
<evidence type="ECO:0000256" key="2">
    <source>
        <dbReference type="ARBA" id="ARBA00023002"/>
    </source>
</evidence>
<dbReference type="GO" id="GO:0016491">
    <property type="term" value="F:oxidoreductase activity"/>
    <property type="evidence" value="ECO:0007669"/>
    <property type="project" value="UniProtKB-KW"/>
</dbReference>
<proteinExistence type="inferred from homology"/>
<evidence type="ECO:0000256" key="1">
    <source>
        <dbReference type="ARBA" id="ARBA00010928"/>
    </source>
</evidence>
<evidence type="ECO:0000313" key="6">
    <source>
        <dbReference type="Proteomes" id="UP000516444"/>
    </source>
</evidence>
<dbReference type="AlphaFoldDB" id="A0A7G1PBB3"/>
<dbReference type="InterPro" id="IPR050984">
    <property type="entry name" value="Gfo/Idh/MocA_domain"/>
</dbReference>
<dbReference type="InterPro" id="IPR055170">
    <property type="entry name" value="GFO_IDH_MocA-like_dom"/>
</dbReference>
<protein>
    <submittedName>
        <fullName evidence="5">Oxidoreductase</fullName>
    </submittedName>
</protein>
<reference evidence="5 6" key="1">
    <citation type="journal article" date="2014" name="Int. J. Syst. Evol. Microbiol.">
        <title>Complete genome sequence of Corynebacterium casei LMG S-19264T (=DSM 44701T), isolated from a smear-ripened cheese.</title>
        <authorList>
            <consortium name="US DOE Joint Genome Institute (JGI-PGF)"/>
            <person name="Walter F."/>
            <person name="Albersmeier A."/>
            <person name="Kalinowski J."/>
            <person name="Ruckert C."/>
        </authorList>
    </citation>
    <scope>NUCLEOTIDE SEQUENCE [LARGE SCALE GENOMIC DNA]</scope>
    <source>
        <strain evidence="5 6">JCM 4677</strain>
    </source>
</reference>
<evidence type="ECO:0000259" key="4">
    <source>
        <dbReference type="Pfam" id="PF22725"/>
    </source>
</evidence>
<dbReference type="GO" id="GO:0000166">
    <property type="term" value="F:nucleotide binding"/>
    <property type="evidence" value="ECO:0007669"/>
    <property type="project" value="InterPro"/>
</dbReference>
<dbReference type="PANTHER" id="PTHR22604:SF105">
    <property type="entry name" value="TRANS-1,2-DIHYDROBENZENE-1,2-DIOL DEHYDROGENASE"/>
    <property type="match status" value="1"/>
</dbReference>
<dbReference type="KEGG" id="sgm:GCM10017557_71710"/>
<keyword evidence="2" id="KW-0560">Oxidoreductase</keyword>
<evidence type="ECO:0000313" key="5">
    <source>
        <dbReference type="EMBL" id="BCL32312.1"/>
    </source>
</evidence>
<keyword evidence="6" id="KW-1185">Reference proteome</keyword>
<dbReference type="InterPro" id="IPR036291">
    <property type="entry name" value="NAD(P)-bd_dom_sf"/>
</dbReference>
<gene>
    <name evidence="5" type="ORF">GCM10017557_71710</name>
</gene>
<comment type="similarity">
    <text evidence="1">Belongs to the Gfo/Idh/MocA family.</text>
</comment>
<dbReference type="Gene3D" id="3.40.50.720">
    <property type="entry name" value="NAD(P)-binding Rossmann-like Domain"/>
    <property type="match status" value="1"/>
</dbReference>
<dbReference type="Pfam" id="PF01408">
    <property type="entry name" value="GFO_IDH_MocA"/>
    <property type="match status" value="1"/>
</dbReference>
<feature type="domain" description="Gfo/Idh/MocA-like oxidoreductase N-terminal" evidence="3">
    <location>
        <begin position="6"/>
        <end position="125"/>
    </location>
</feature>
<dbReference type="Pfam" id="PF22725">
    <property type="entry name" value="GFO_IDH_MocA_C3"/>
    <property type="match status" value="1"/>
</dbReference>
<name>A0A7G1PBB3_9ACTN</name>
<dbReference type="InterPro" id="IPR000683">
    <property type="entry name" value="Gfo/Idh/MocA-like_OxRdtase_N"/>
</dbReference>
<dbReference type="RefSeq" id="WP_055511681.1">
    <property type="nucleotide sequence ID" value="NZ_AP023440.1"/>
</dbReference>
<dbReference type="SUPFAM" id="SSF55347">
    <property type="entry name" value="Glyceraldehyde-3-phosphate dehydrogenase-like, C-terminal domain"/>
    <property type="match status" value="1"/>
</dbReference>
<accession>A0A7G1PBB3</accession>
<organism evidence="5 6">
    <name type="scientific">Streptomyces aurantiacus</name>
    <dbReference type="NCBI Taxonomy" id="47760"/>
    <lineage>
        <taxon>Bacteria</taxon>
        <taxon>Bacillati</taxon>
        <taxon>Actinomycetota</taxon>
        <taxon>Actinomycetes</taxon>
        <taxon>Kitasatosporales</taxon>
        <taxon>Streptomycetaceae</taxon>
        <taxon>Streptomyces</taxon>
        <taxon>Streptomyces aurantiacus group</taxon>
    </lineage>
</organism>
<dbReference type="PANTHER" id="PTHR22604">
    <property type="entry name" value="OXIDOREDUCTASES"/>
    <property type="match status" value="1"/>
</dbReference>
<dbReference type="Gene3D" id="3.30.360.10">
    <property type="entry name" value="Dihydrodipicolinate Reductase, domain 2"/>
    <property type="match status" value="1"/>
</dbReference>
<sequence length="352" mass="37955">MTDEPLRIGVLGAARIAELSIAGPARATGHRIVAVAARDRSRAEAFAAEHDVERVLDSYADVVCDPAVEVVYNPLANGLHGPWNLAALAAGKHVLTEKPSASNAEEAVEVRDAVAKAGTVFMEGFHYLFHPVTRRLHELLESGELGELRHVETTMLMPAPEDDDVRWSLPLAGGALMDLGCYSLHAQRMLAPWAGGAPRLVAARGGERSEMGAHPDGVRGTPGAPGVDEWLDADLEFPSGVTGTARCHMAYHEWEMSCRIVGSLGEATAVNFVQPHLDDRVLVRTASGERTEMLGRRSSYTYQLEAFAAHLRRGAPLRLDADDALATMRLIDDCYQGAGFSPRPRTVLPDTA</sequence>
<dbReference type="EMBL" id="AP023440">
    <property type="protein sequence ID" value="BCL32312.1"/>
    <property type="molecule type" value="Genomic_DNA"/>
</dbReference>
<feature type="domain" description="GFO/IDH/MocA-like oxidoreductase" evidence="4">
    <location>
        <begin position="134"/>
        <end position="266"/>
    </location>
</feature>
<dbReference type="OrthoDB" id="179913at2"/>
<dbReference type="SUPFAM" id="SSF51735">
    <property type="entry name" value="NAD(P)-binding Rossmann-fold domains"/>
    <property type="match status" value="1"/>
</dbReference>
<evidence type="ECO:0000259" key="3">
    <source>
        <dbReference type="Pfam" id="PF01408"/>
    </source>
</evidence>